<dbReference type="InterPro" id="IPR050584">
    <property type="entry name" value="Cholesterol_7-desaturase"/>
</dbReference>
<accession>A0A947DBG0</accession>
<evidence type="ECO:0000313" key="8">
    <source>
        <dbReference type="Proteomes" id="UP000717364"/>
    </source>
</evidence>
<keyword evidence="7" id="KW-0223">Dioxygenase</keyword>
<evidence type="ECO:0000256" key="3">
    <source>
        <dbReference type="ARBA" id="ARBA00023002"/>
    </source>
</evidence>
<evidence type="ECO:0000313" key="7">
    <source>
        <dbReference type="EMBL" id="MBT9314072.1"/>
    </source>
</evidence>
<protein>
    <submittedName>
        <fullName evidence="7">Aromatic ring-hydroxylating dioxygenase subunit alpha</fullName>
    </submittedName>
</protein>
<name>A0A947DBG0_9CYAN</name>
<reference evidence="7" key="2">
    <citation type="journal article" date="2021" name="Mar. Drugs">
        <title>Genome Reduction and Secondary Metabolism of the Marine Sponge-Associated Cyanobacterium Leptothoe.</title>
        <authorList>
            <person name="Konstantinou D."/>
            <person name="Popin R.V."/>
            <person name="Fewer D.P."/>
            <person name="Sivonen K."/>
            <person name="Gkelis S."/>
        </authorList>
    </citation>
    <scope>NUCLEOTIDE SEQUENCE</scope>
    <source>
        <strain evidence="7">TAU-MAC 1115</strain>
    </source>
</reference>
<evidence type="ECO:0000256" key="2">
    <source>
        <dbReference type="ARBA" id="ARBA00022723"/>
    </source>
</evidence>
<dbReference type="Gene3D" id="2.102.10.10">
    <property type="entry name" value="Rieske [2Fe-2S] iron-sulphur domain"/>
    <property type="match status" value="1"/>
</dbReference>
<dbReference type="PANTHER" id="PTHR21266">
    <property type="entry name" value="IRON-SULFUR DOMAIN CONTAINING PROTEIN"/>
    <property type="match status" value="1"/>
</dbReference>
<comment type="caution">
    <text evidence="7">The sequence shown here is derived from an EMBL/GenBank/DDBJ whole genome shotgun (WGS) entry which is preliminary data.</text>
</comment>
<dbReference type="Gene3D" id="3.90.380.10">
    <property type="entry name" value="Naphthalene 1,2-dioxygenase Alpha Subunit, Chain A, domain 1"/>
    <property type="match status" value="1"/>
</dbReference>
<organism evidence="7 8">
    <name type="scientific">Leptothoe spongobia TAU-MAC 1115</name>
    <dbReference type="NCBI Taxonomy" id="1967444"/>
    <lineage>
        <taxon>Bacteria</taxon>
        <taxon>Bacillati</taxon>
        <taxon>Cyanobacteriota</taxon>
        <taxon>Cyanophyceae</taxon>
        <taxon>Nodosilineales</taxon>
        <taxon>Cymatolegaceae</taxon>
        <taxon>Leptothoe</taxon>
        <taxon>Leptothoe spongobia</taxon>
    </lineage>
</organism>
<keyword evidence="8" id="KW-1185">Reference proteome</keyword>
<dbReference type="InterPro" id="IPR015881">
    <property type="entry name" value="ARHD_Rieske_2Fe_2S"/>
</dbReference>
<dbReference type="SUPFAM" id="SSF55961">
    <property type="entry name" value="Bet v1-like"/>
    <property type="match status" value="1"/>
</dbReference>
<keyword evidence="4" id="KW-0408">Iron</keyword>
<keyword evidence="5" id="KW-0411">Iron-sulfur</keyword>
<gene>
    <name evidence="7" type="ORF">IXB50_01365</name>
</gene>
<dbReference type="GO" id="GO:0051213">
    <property type="term" value="F:dioxygenase activity"/>
    <property type="evidence" value="ECO:0007669"/>
    <property type="project" value="UniProtKB-KW"/>
</dbReference>
<dbReference type="GO" id="GO:0051537">
    <property type="term" value="F:2 iron, 2 sulfur cluster binding"/>
    <property type="evidence" value="ECO:0007669"/>
    <property type="project" value="UniProtKB-KW"/>
</dbReference>
<dbReference type="RefSeq" id="WP_215607142.1">
    <property type="nucleotide sequence ID" value="NZ_JADOES010000002.1"/>
</dbReference>
<dbReference type="GO" id="GO:0005506">
    <property type="term" value="F:iron ion binding"/>
    <property type="evidence" value="ECO:0007669"/>
    <property type="project" value="InterPro"/>
</dbReference>
<dbReference type="SUPFAM" id="SSF50022">
    <property type="entry name" value="ISP domain"/>
    <property type="match status" value="1"/>
</dbReference>
<proteinExistence type="predicted"/>
<dbReference type="EMBL" id="JADOES010000002">
    <property type="protein sequence ID" value="MBT9314072.1"/>
    <property type="molecule type" value="Genomic_DNA"/>
</dbReference>
<sequence>MLKNFWYACEFSSAITNTPKRITLLCQNFVLYRNSKGQVIALDDTCPHRGASLSLGRIEGDCIQCPYHGWQFQADGACVEIPANQPDVNIPKAAHVTVYPIQEKYDFVWIFLGDLPENERPPLPAFSEFEDPTWRVISSEFKWNTHYTRIVENTIDPAHTPFIHASTFGSGAAKDPKIPKHDVQLSDWGGQIMIMHPKQESKSFFWKYMSYAFKDFQGLKTMSGFYMPNITINYIGDKMILFSVHLPVDETNTLTKRILLRSILPYAWADSIFNAYSRKISLEDKPIVESQYPKMSPCTLTGTIYTPADALMLAYNKLRHQCLEKGWGIKSHQEDNSK</sequence>
<dbReference type="PROSITE" id="PS51296">
    <property type="entry name" value="RIESKE"/>
    <property type="match status" value="1"/>
</dbReference>
<dbReference type="Pfam" id="PF00355">
    <property type="entry name" value="Rieske"/>
    <property type="match status" value="1"/>
</dbReference>
<dbReference type="GO" id="GO:0016705">
    <property type="term" value="F:oxidoreductase activity, acting on paired donors, with incorporation or reduction of molecular oxygen"/>
    <property type="evidence" value="ECO:0007669"/>
    <property type="project" value="UniProtKB-ARBA"/>
</dbReference>
<dbReference type="PROSITE" id="PS00570">
    <property type="entry name" value="RING_HYDROXYL_ALPHA"/>
    <property type="match status" value="1"/>
</dbReference>
<dbReference type="PANTHER" id="PTHR21266:SF59">
    <property type="entry name" value="BLR4922 PROTEIN"/>
    <property type="match status" value="1"/>
</dbReference>
<dbReference type="AlphaFoldDB" id="A0A947DBG0"/>
<dbReference type="Proteomes" id="UP000717364">
    <property type="component" value="Unassembled WGS sequence"/>
</dbReference>
<evidence type="ECO:0000256" key="4">
    <source>
        <dbReference type="ARBA" id="ARBA00023004"/>
    </source>
</evidence>
<keyword evidence="3" id="KW-0560">Oxidoreductase</keyword>
<dbReference type="InterPro" id="IPR044043">
    <property type="entry name" value="VanA_C_cat"/>
</dbReference>
<dbReference type="Pfam" id="PF19112">
    <property type="entry name" value="VanA_C"/>
    <property type="match status" value="1"/>
</dbReference>
<evidence type="ECO:0000256" key="5">
    <source>
        <dbReference type="ARBA" id="ARBA00023014"/>
    </source>
</evidence>
<keyword evidence="2" id="KW-0479">Metal-binding</keyword>
<dbReference type="InterPro" id="IPR017941">
    <property type="entry name" value="Rieske_2Fe-2S"/>
</dbReference>
<reference evidence="7" key="1">
    <citation type="submission" date="2020-11" db="EMBL/GenBank/DDBJ databases">
        <authorList>
            <person name="Konstantinou D."/>
            <person name="Gkelis S."/>
            <person name="Popin R."/>
            <person name="Fewer D."/>
            <person name="Sivonen K."/>
        </authorList>
    </citation>
    <scope>NUCLEOTIDE SEQUENCE</scope>
    <source>
        <strain evidence="7">TAU-MAC 1115</strain>
    </source>
</reference>
<dbReference type="InterPro" id="IPR036922">
    <property type="entry name" value="Rieske_2Fe-2S_sf"/>
</dbReference>
<dbReference type="GO" id="GO:0004497">
    <property type="term" value="F:monooxygenase activity"/>
    <property type="evidence" value="ECO:0007669"/>
    <property type="project" value="UniProtKB-ARBA"/>
</dbReference>
<feature type="domain" description="Rieske" evidence="6">
    <location>
        <begin position="6"/>
        <end position="110"/>
    </location>
</feature>
<evidence type="ECO:0000259" key="6">
    <source>
        <dbReference type="PROSITE" id="PS51296"/>
    </source>
</evidence>
<keyword evidence="1" id="KW-0001">2Fe-2S</keyword>
<evidence type="ECO:0000256" key="1">
    <source>
        <dbReference type="ARBA" id="ARBA00022714"/>
    </source>
</evidence>